<dbReference type="InterPro" id="IPR036378">
    <property type="entry name" value="FAS1_dom_sf"/>
</dbReference>
<dbReference type="InterPro" id="IPR000782">
    <property type="entry name" value="FAS1_domain"/>
</dbReference>
<feature type="transmembrane region" description="Helical" evidence="2">
    <location>
        <begin position="757"/>
        <end position="781"/>
    </location>
</feature>
<feature type="domain" description="FAS1" evidence="4">
    <location>
        <begin position="36"/>
        <end position="175"/>
    </location>
</feature>
<dbReference type="PANTHER" id="PTHR10900">
    <property type="entry name" value="PERIOSTIN-RELATED"/>
    <property type="match status" value="1"/>
</dbReference>
<accession>A0A1G4K0A0</accession>
<keyword evidence="2" id="KW-0812">Transmembrane</keyword>
<dbReference type="OrthoDB" id="286301at2759"/>
<dbReference type="AlphaFoldDB" id="A0A1G4K0A0"/>
<dbReference type="PROSITE" id="PS50213">
    <property type="entry name" value="FAS1"/>
    <property type="match status" value="2"/>
</dbReference>
<dbReference type="SUPFAM" id="SSF82153">
    <property type="entry name" value="FAS1 domain"/>
    <property type="match status" value="4"/>
</dbReference>
<evidence type="ECO:0000256" key="2">
    <source>
        <dbReference type="SAM" id="Phobius"/>
    </source>
</evidence>
<protein>
    <submittedName>
        <fullName evidence="5">LANO_0E14708g1_1</fullName>
    </submittedName>
</protein>
<feature type="domain" description="FAS1" evidence="4">
    <location>
        <begin position="458"/>
        <end position="599"/>
    </location>
</feature>
<dbReference type="PANTHER" id="PTHR10900:SF125">
    <property type="entry name" value="FAS1 DOMAIN-CONTAINING PROTEIN YLR001C"/>
    <property type="match status" value="1"/>
</dbReference>
<feature type="region of interest" description="Disordered" evidence="1">
    <location>
        <begin position="788"/>
        <end position="862"/>
    </location>
</feature>
<dbReference type="InterPro" id="IPR050904">
    <property type="entry name" value="Adhesion/Biosynth-related"/>
</dbReference>
<keyword evidence="6" id="KW-1185">Reference proteome</keyword>
<proteinExistence type="predicted"/>
<keyword evidence="3" id="KW-0732">Signal</keyword>
<keyword evidence="2" id="KW-0472">Membrane</keyword>
<dbReference type="Proteomes" id="UP000189911">
    <property type="component" value="Chromosome E"/>
</dbReference>
<feature type="signal peptide" evidence="3">
    <location>
        <begin position="1"/>
        <end position="17"/>
    </location>
</feature>
<evidence type="ECO:0000256" key="3">
    <source>
        <dbReference type="SAM" id="SignalP"/>
    </source>
</evidence>
<dbReference type="EMBL" id="LT598451">
    <property type="protein sequence ID" value="SCU96917.1"/>
    <property type="molecule type" value="Genomic_DNA"/>
</dbReference>
<feature type="chain" id="PRO_5009236309" evidence="3">
    <location>
        <begin position="18"/>
        <end position="862"/>
    </location>
</feature>
<dbReference type="Gene3D" id="2.30.180.10">
    <property type="entry name" value="FAS1 domain"/>
    <property type="match status" value="2"/>
</dbReference>
<evidence type="ECO:0000259" key="4">
    <source>
        <dbReference type="PROSITE" id="PS50213"/>
    </source>
</evidence>
<evidence type="ECO:0000313" key="6">
    <source>
        <dbReference type="Proteomes" id="UP000189911"/>
    </source>
</evidence>
<gene>
    <name evidence="5" type="ORF">LANO_0E14708G</name>
</gene>
<feature type="compositionally biased region" description="Polar residues" evidence="1">
    <location>
        <begin position="844"/>
        <end position="862"/>
    </location>
</feature>
<evidence type="ECO:0000313" key="5">
    <source>
        <dbReference type="EMBL" id="SCU96917.1"/>
    </source>
</evidence>
<reference evidence="6" key="1">
    <citation type="submission" date="2016-03" db="EMBL/GenBank/DDBJ databases">
        <authorList>
            <person name="Devillers Hugo."/>
        </authorList>
    </citation>
    <scope>NUCLEOTIDE SEQUENCE [LARGE SCALE GENOMIC DNA]</scope>
</reference>
<evidence type="ECO:0000256" key="1">
    <source>
        <dbReference type="SAM" id="MobiDB-lite"/>
    </source>
</evidence>
<organism evidence="5 6">
    <name type="scientific">Lachancea nothofagi CBS 11611</name>
    <dbReference type="NCBI Taxonomy" id="1266666"/>
    <lineage>
        <taxon>Eukaryota</taxon>
        <taxon>Fungi</taxon>
        <taxon>Dikarya</taxon>
        <taxon>Ascomycota</taxon>
        <taxon>Saccharomycotina</taxon>
        <taxon>Saccharomycetes</taxon>
        <taxon>Saccharomycetales</taxon>
        <taxon>Saccharomycetaceae</taxon>
        <taxon>Lachancea</taxon>
    </lineage>
</organism>
<name>A0A1G4K0A0_9SACH</name>
<keyword evidence="2" id="KW-1133">Transmembrane helix</keyword>
<sequence length="862" mass="96837">MIAYKVWLPFWILGVEALHASENVPRGQDEKEDFPFTTVVDLLWQNVEFSTFLRKVQKCGKINYLNELDNFTLFAPINSAFSQNLEQFEVDDFVLHDCVLDPRQFDVGIHVLATNDSTPHLVDVRSDGSWLINDTPVLKDVLRPNMQNATLHGVVATVPRAPTFVGILHSLSQLSYFSKLVAVTESHNALTLFEHKTVFIPDNIAFNNQFSDLEIAYLLGDKNSVHENLRTLSTIDNLKKDRVFVLNKLVVDGLFGGRLHQTNITNLNGDLMIIDSHANGSAISVNGTIASGSNQLYNAGIAHIFSELDFLSHDLRFTAEKYLLGLGADRFVEEVHMRGLAHLINGEFEGPLTIFVPVETSNDSPGYSKSSLLYHFTDTSVNLTRDFSDETETRLYDSMFCSSNKRLGGQCQRQKIQRLKKHGDTEYLLNKKYRLKSDDYTTIGNTTIFSVEEEISLPGDLLSSVNPFSGCSKSLSFLRDLNLLDLRPNSKGYTVFLPCFDSWEYFDLNLDYLEHNISALNLIMKNYILNDLIYTDTEEQSFMTSNLYDENITISVLQSETDSEQIALSFNTIDEPVMLTKNFDTFFDQGVIHPMENVYFPDSLNITLQNLMDTANSFDFIEYLKSFDSLKMIFDQNQEFSLLVPTSQSLLLEDISLNSTTLEEFLKLHIILANSTQALLDCDSDISTLYGEKLSCRESLSNAHLLRLKDGVDKEVRIMKKGCSSSNERACVFVIDRPISLSWLDQDRYKIRLPGTAIAMGALLGILLIFGVLACTLVVVVRKRGTEGHQSVERSGEQDPLLRSPKIAKRGGYSSSLGRDPAAFTDRSNQVMGNPGPSPFAKSYSENSSRNPVSINQGSSHT</sequence>
<feature type="compositionally biased region" description="Basic and acidic residues" evidence="1">
    <location>
        <begin position="788"/>
        <end position="797"/>
    </location>
</feature>